<protein>
    <submittedName>
        <fullName evidence="3">DUF1835 domain-containing protein</fullName>
    </submittedName>
</protein>
<comment type="caution">
    <text evidence="3">The sequence shown here is derived from an EMBL/GenBank/DDBJ whole genome shotgun (WGS) entry which is preliminary data.</text>
</comment>
<name>A0A4R1AP58_9BACI</name>
<feature type="domain" description="DUF3658" evidence="2">
    <location>
        <begin position="235"/>
        <end position="346"/>
    </location>
</feature>
<evidence type="ECO:0000313" key="4">
    <source>
        <dbReference type="Proteomes" id="UP000293846"/>
    </source>
</evidence>
<keyword evidence="4" id="KW-1185">Reference proteome</keyword>
<dbReference type="STRING" id="1742358.GCA_001439605_02361"/>
<organism evidence="3 4">
    <name type="scientific">Cytobacillus praedii</name>
    <dbReference type="NCBI Taxonomy" id="1742358"/>
    <lineage>
        <taxon>Bacteria</taxon>
        <taxon>Bacillati</taxon>
        <taxon>Bacillota</taxon>
        <taxon>Bacilli</taxon>
        <taxon>Bacillales</taxon>
        <taxon>Bacillaceae</taxon>
        <taxon>Cytobacillus</taxon>
    </lineage>
</organism>
<dbReference type="Proteomes" id="UP000293846">
    <property type="component" value="Unassembled WGS sequence"/>
</dbReference>
<accession>A0A4R1AP58</accession>
<evidence type="ECO:0000313" key="3">
    <source>
        <dbReference type="EMBL" id="TCJ01528.1"/>
    </source>
</evidence>
<dbReference type="InterPro" id="IPR014973">
    <property type="entry name" value="DUF1835"/>
</dbReference>
<sequence length="351" mass="41452">MEPAVVFVYKIETNDYLTVSRFLDGGSLETYELNHPEEFNTFTHEESHPLFGRGYFIQQNDTYKMTKFINKQIQKHRVINDGPIHIVSTESAAGTIRYSIDRPRKVLAFSEFFSFGPLWKLDREEGQAYRNEWLFDNINMEFQDDYENEMRFANTLLEIEDIEEGVPIYIWVGNNTLEQIGVRFILQLLSGKANAVFLINSAVLYQKLINHHLPIYHTSQMTPDHIKLIFEQGKNSHPLSLEDREQYVREWKSLAQSKGVLRLWRNNEISSVSENHYDSLIIQIIKKIHREQVHKDFIRASKVIGEMLEQMMEEFVSDSFLEYRIRYLIYNGVLELKGVPKSMRHYSVKLR</sequence>
<dbReference type="EMBL" id="SJTH01000059">
    <property type="protein sequence ID" value="TCJ01528.1"/>
    <property type="molecule type" value="Genomic_DNA"/>
</dbReference>
<feature type="domain" description="DUF1835" evidence="1">
    <location>
        <begin position="84"/>
        <end position="200"/>
    </location>
</feature>
<evidence type="ECO:0000259" key="1">
    <source>
        <dbReference type="Pfam" id="PF08874"/>
    </source>
</evidence>
<gene>
    <name evidence="3" type="ORF">E0Y62_23665</name>
</gene>
<dbReference type="InterPro" id="IPR022123">
    <property type="entry name" value="DUF3658"/>
</dbReference>
<reference evidence="3 4" key="1">
    <citation type="submission" date="2019-03" db="EMBL/GenBank/DDBJ databases">
        <authorList>
            <person name="Jensen L."/>
            <person name="Storgaard J."/>
            <person name="Sulaj E."/>
            <person name="Schramm A."/>
            <person name="Marshall I.P.G."/>
        </authorList>
    </citation>
    <scope>NUCLEOTIDE SEQUENCE [LARGE SCALE GENOMIC DNA]</scope>
    <source>
        <strain evidence="3 4">2017H2G3</strain>
    </source>
</reference>
<dbReference type="Pfam" id="PF08874">
    <property type="entry name" value="DUF1835"/>
    <property type="match status" value="1"/>
</dbReference>
<dbReference type="OrthoDB" id="343110at2"/>
<proteinExistence type="predicted"/>
<evidence type="ECO:0000259" key="2">
    <source>
        <dbReference type="Pfam" id="PF12395"/>
    </source>
</evidence>
<dbReference type="Pfam" id="PF12395">
    <property type="entry name" value="DUF3658"/>
    <property type="match status" value="1"/>
</dbReference>
<dbReference type="AlphaFoldDB" id="A0A4R1AP58"/>